<dbReference type="PROSITE" id="PS50109">
    <property type="entry name" value="HIS_KIN"/>
    <property type="match status" value="1"/>
</dbReference>
<evidence type="ECO:0000256" key="2">
    <source>
        <dbReference type="ARBA" id="ARBA00012438"/>
    </source>
</evidence>
<keyword evidence="4 7" id="KW-0418">Kinase</keyword>
<dbReference type="InterPro" id="IPR036097">
    <property type="entry name" value="HisK_dim/P_sf"/>
</dbReference>
<dbReference type="CDD" id="cd00082">
    <property type="entry name" value="HisKA"/>
    <property type="match status" value="1"/>
</dbReference>
<accession>A0AAV3XTZ9</accession>
<dbReference type="PANTHER" id="PTHR43065:SF42">
    <property type="entry name" value="TWO-COMPONENT SENSOR PPRA"/>
    <property type="match status" value="1"/>
</dbReference>
<dbReference type="GO" id="GO:0004674">
    <property type="term" value="F:protein serine/threonine kinase activity"/>
    <property type="evidence" value="ECO:0007669"/>
    <property type="project" value="UniProtKB-KW"/>
</dbReference>
<dbReference type="Pfam" id="PF02518">
    <property type="entry name" value="HATPase_c"/>
    <property type="match status" value="1"/>
</dbReference>
<feature type="domain" description="Histidine kinase" evidence="6">
    <location>
        <begin position="16"/>
        <end position="259"/>
    </location>
</feature>
<dbReference type="InterPro" id="IPR036890">
    <property type="entry name" value="HATPase_C_sf"/>
</dbReference>
<evidence type="ECO:0000256" key="3">
    <source>
        <dbReference type="ARBA" id="ARBA00022553"/>
    </source>
</evidence>
<dbReference type="Gene3D" id="3.30.565.10">
    <property type="entry name" value="Histidine kinase-like ATPase, C-terminal domain"/>
    <property type="match status" value="1"/>
</dbReference>
<dbReference type="SUPFAM" id="SSF55874">
    <property type="entry name" value="ATPase domain of HSP90 chaperone/DNA topoisomerase II/histidine kinase"/>
    <property type="match status" value="1"/>
</dbReference>
<evidence type="ECO:0000313" key="7">
    <source>
        <dbReference type="EMBL" id="GET44632.1"/>
    </source>
</evidence>
<keyword evidence="4 7" id="KW-0808">Transferase</keyword>
<keyword evidence="5" id="KW-0902">Two-component regulatory system</keyword>
<dbReference type="AlphaFoldDB" id="A0AAV3XTZ9"/>
<evidence type="ECO:0000313" key="8">
    <source>
        <dbReference type="Proteomes" id="UP001050975"/>
    </source>
</evidence>
<evidence type="ECO:0000256" key="1">
    <source>
        <dbReference type="ARBA" id="ARBA00000085"/>
    </source>
</evidence>
<evidence type="ECO:0000256" key="5">
    <source>
        <dbReference type="ARBA" id="ARBA00023012"/>
    </source>
</evidence>
<dbReference type="GO" id="GO:0000155">
    <property type="term" value="F:phosphorelay sensor kinase activity"/>
    <property type="evidence" value="ECO:0007669"/>
    <property type="project" value="InterPro"/>
</dbReference>
<dbReference type="InterPro" id="IPR003661">
    <property type="entry name" value="HisK_dim/P_dom"/>
</dbReference>
<reference evidence="7" key="1">
    <citation type="submission" date="2019-10" db="EMBL/GenBank/DDBJ databases">
        <title>Draft genome sequece of Microseira wollei NIES-4236.</title>
        <authorList>
            <person name="Yamaguchi H."/>
            <person name="Suzuki S."/>
            <person name="Kawachi M."/>
        </authorList>
    </citation>
    <scope>NUCLEOTIDE SEQUENCE</scope>
    <source>
        <strain evidence="7">NIES-4236</strain>
    </source>
</reference>
<evidence type="ECO:0000259" key="6">
    <source>
        <dbReference type="PROSITE" id="PS50109"/>
    </source>
</evidence>
<dbReference type="Gene3D" id="1.10.287.130">
    <property type="match status" value="1"/>
</dbReference>
<dbReference type="PANTHER" id="PTHR43065">
    <property type="entry name" value="SENSOR HISTIDINE KINASE"/>
    <property type="match status" value="1"/>
</dbReference>
<dbReference type="SMART" id="SM00387">
    <property type="entry name" value="HATPase_c"/>
    <property type="match status" value="1"/>
</dbReference>
<keyword evidence="3" id="KW-0597">Phosphoprotein</keyword>
<dbReference type="InterPro" id="IPR003594">
    <property type="entry name" value="HATPase_dom"/>
</dbReference>
<dbReference type="Pfam" id="PF00512">
    <property type="entry name" value="HisKA"/>
    <property type="match status" value="1"/>
</dbReference>
<dbReference type="SMART" id="SM00388">
    <property type="entry name" value="HisKA"/>
    <property type="match status" value="1"/>
</dbReference>
<protein>
    <recommendedName>
        <fullName evidence="2">histidine kinase</fullName>
        <ecNumber evidence="2">2.7.13.3</ecNumber>
    </recommendedName>
</protein>
<dbReference type="InterPro" id="IPR005467">
    <property type="entry name" value="His_kinase_dom"/>
</dbReference>
<keyword evidence="7" id="KW-0723">Serine/threonine-protein kinase</keyword>
<gene>
    <name evidence="7" type="ORF">MiSe_94630</name>
</gene>
<organism evidence="7 8">
    <name type="scientific">Microseira wollei NIES-4236</name>
    <dbReference type="NCBI Taxonomy" id="2530354"/>
    <lineage>
        <taxon>Bacteria</taxon>
        <taxon>Bacillati</taxon>
        <taxon>Cyanobacteriota</taxon>
        <taxon>Cyanophyceae</taxon>
        <taxon>Oscillatoriophycideae</taxon>
        <taxon>Aerosakkonematales</taxon>
        <taxon>Aerosakkonemataceae</taxon>
        <taxon>Microseira</taxon>
    </lineage>
</organism>
<keyword evidence="8" id="KW-1185">Reference proteome</keyword>
<proteinExistence type="predicted"/>
<dbReference type="InterPro" id="IPR004358">
    <property type="entry name" value="Sig_transdc_His_kin-like_C"/>
</dbReference>
<sequence>MVAQEKLAALGTLTAGIAHELRNPLNFVNNYAESSVELTLEVLAELENPTPDQEYIQELLTDLKDNAATIHRHGQRAENIIRSMMEHAKSGSDSPQRQTTNLNQLLSEAIQLVYHSQRGGDPHVNITFHTQYDDSIGTLEVIPNALSRALINLLDNACYAVRAKHRKGEPNFTPLIEIATTNCGNCIEIRLRDNGCGMTSEIQEKIFEPFFTTKPTGEGTGLGLSLTHDIIVEQHGGTLSVESSLNCYTEFRITLPKVVV</sequence>
<comment type="catalytic activity">
    <reaction evidence="1">
        <text>ATP + protein L-histidine = ADP + protein N-phospho-L-histidine.</text>
        <dbReference type="EC" id="2.7.13.3"/>
    </reaction>
</comment>
<evidence type="ECO:0000256" key="4">
    <source>
        <dbReference type="ARBA" id="ARBA00022777"/>
    </source>
</evidence>
<name>A0AAV3XTZ9_9CYAN</name>
<dbReference type="EC" id="2.7.13.3" evidence="2"/>
<dbReference type="SUPFAM" id="SSF47384">
    <property type="entry name" value="Homodimeric domain of signal transducing histidine kinase"/>
    <property type="match status" value="1"/>
</dbReference>
<dbReference type="PRINTS" id="PR00344">
    <property type="entry name" value="BCTRLSENSOR"/>
</dbReference>
<dbReference type="EMBL" id="BLAY01000464">
    <property type="protein sequence ID" value="GET44632.1"/>
    <property type="molecule type" value="Genomic_DNA"/>
</dbReference>
<comment type="caution">
    <text evidence="7">The sequence shown here is derived from an EMBL/GenBank/DDBJ whole genome shotgun (WGS) entry which is preliminary data.</text>
</comment>
<dbReference type="Proteomes" id="UP001050975">
    <property type="component" value="Unassembled WGS sequence"/>
</dbReference>